<accession>A0A1A9UFP3</accession>
<dbReference type="VEuPathDB" id="VectorBase:GAUT003375"/>
<keyword evidence="3" id="KW-1185">Reference proteome</keyword>
<sequence>MFPKRAWHWDVNAIIDCFLRFLLQFHWLTLFCNAFKCEEFEANISSIGTSGEDGKGKIKKNKNAKRSIPRTMKKNAKRRKCQRKSSADNKDSFNEGYNDAYDSGESDFEGCESGKNNEQEDEEIVRNNTYGPDYNDESIIIENDIHGNEDDPNTLRNTPFSKLHRSTADADLFLLNPSVSINAAVVMFSNTFRSLALKCSKMSVKKKLEIEQKAKKLFNKMRGRRGKYKNVQWDNLEMRQQSPFFWAALCDNDISCDPIENFQHFYVTTMTDNSSSMLLPIKKLKEHSLVIWHDMDARHRLPFIMQAFIAKIASGEVNANDCDELQTFIERIESTSD</sequence>
<name>A0A1A9UFP3_GLOAU</name>
<evidence type="ECO:0000313" key="3">
    <source>
        <dbReference type="Proteomes" id="UP000078200"/>
    </source>
</evidence>
<evidence type="ECO:0000313" key="2">
    <source>
        <dbReference type="EnsemblMetazoa" id="GAUT003375-PA"/>
    </source>
</evidence>
<proteinExistence type="predicted"/>
<dbReference type="EnsemblMetazoa" id="GAUT003375-RA">
    <property type="protein sequence ID" value="GAUT003375-PA"/>
    <property type="gene ID" value="GAUT003375"/>
</dbReference>
<dbReference type="AlphaFoldDB" id="A0A1A9UFP3"/>
<feature type="region of interest" description="Disordered" evidence="1">
    <location>
        <begin position="51"/>
        <end position="131"/>
    </location>
</feature>
<reference evidence="2" key="1">
    <citation type="submission" date="2020-05" db="UniProtKB">
        <authorList>
            <consortium name="EnsemblMetazoa"/>
        </authorList>
    </citation>
    <scope>IDENTIFICATION</scope>
    <source>
        <strain evidence="2">TTRI</strain>
    </source>
</reference>
<organism evidence="2 3">
    <name type="scientific">Glossina austeni</name>
    <name type="common">Savannah tsetse fly</name>
    <dbReference type="NCBI Taxonomy" id="7395"/>
    <lineage>
        <taxon>Eukaryota</taxon>
        <taxon>Metazoa</taxon>
        <taxon>Ecdysozoa</taxon>
        <taxon>Arthropoda</taxon>
        <taxon>Hexapoda</taxon>
        <taxon>Insecta</taxon>
        <taxon>Pterygota</taxon>
        <taxon>Neoptera</taxon>
        <taxon>Endopterygota</taxon>
        <taxon>Diptera</taxon>
        <taxon>Brachycera</taxon>
        <taxon>Muscomorpha</taxon>
        <taxon>Hippoboscoidea</taxon>
        <taxon>Glossinidae</taxon>
        <taxon>Glossina</taxon>
    </lineage>
</organism>
<protein>
    <submittedName>
        <fullName evidence="2">Uncharacterized protein</fullName>
    </submittedName>
</protein>
<evidence type="ECO:0000256" key="1">
    <source>
        <dbReference type="SAM" id="MobiDB-lite"/>
    </source>
</evidence>
<feature type="compositionally biased region" description="Basic residues" evidence="1">
    <location>
        <begin position="57"/>
        <end position="83"/>
    </location>
</feature>
<dbReference type="Proteomes" id="UP000078200">
    <property type="component" value="Unassembled WGS sequence"/>
</dbReference>